<accession>G4QIR2</accession>
<protein>
    <submittedName>
        <fullName evidence="2">Glycosyl transferase family protein</fullName>
    </submittedName>
</protein>
<evidence type="ECO:0000313" key="2">
    <source>
        <dbReference type="EMBL" id="AEP31217.1"/>
    </source>
</evidence>
<evidence type="ECO:0000259" key="1">
    <source>
        <dbReference type="Pfam" id="PF00535"/>
    </source>
</evidence>
<dbReference type="AlphaFoldDB" id="G4QIR2"/>
<dbReference type="Proteomes" id="UP000009282">
    <property type="component" value="Chromosome"/>
</dbReference>
<dbReference type="HOGENOM" id="CLU_005003_5_1_6"/>
<dbReference type="EMBL" id="CP003060">
    <property type="protein sequence ID" value="AEP31217.1"/>
    <property type="molecule type" value="Genomic_DNA"/>
</dbReference>
<dbReference type="RefSeq" id="WP_014110088.1">
    <property type="nucleotide sequence ID" value="NC_016041.1"/>
</dbReference>
<evidence type="ECO:0000313" key="3">
    <source>
        <dbReference type="Proteomes" id="UP000009282"/>
    </source>
</evidence>
<feature type="domain" description="Glycosyltransferase 2-like" evidence="1">
    <location>
        <begin position="316"/>
        <end position="476"/>
    </location>
</feature>
<dbReference type="STRING" id="1085623.GNIT_3122"/>
<dbReference type="GO" id="GO:0016740">
    <property type="term" value="F:transferase activity"/>
    <property type="evidence" value="ECO:0007669"/>
    <property type="project" value="UniProtKB-KW"/>
</dbReference>
<name>G4QIR2_GLANF</name>
<reference evidence="2 3" key="1">
    <citation type="journal article" date="2011" name="J. Bacteriol.">
        <title>Complete genome sequence of seawater bacterium Glaciecola nitratireducens FR1064T.</title>
        <authorList>
            <person name="Bian F."/>
            <person name="Qin Q.L."/>
            <person name="Xie B.B."/>
            <person name="Shu Y.L."/>
            <person name="Zhang X.Y."/>
            <person name="Yu Y."/>
            <person name="Chen B."/>
            <person name="Chen X.L."/>
            <person name="Zhou B.C."/>
            <person name="Zhang Y.Z."/>
        </authorList>
    </citation>
    <scope>NUCLEOTIDE SEQUENCE [LARGE SCALE GENOMIC DNA]</scope>
    <source>
        <strain evidence="3">JCM 12485 / KCTC 12276 / FR1064</strain>
    </source>
</reference>
<keyword evidence="2" id="KW-0808">Transferase</keyword>
<dbReference type="PANTHER" id="PTHR43179">
    <property type="entry name" value="RHAMNOSYLTRANSFERASE WBBL"/>
    <property type="match status" value="1"/>
</dbReference>
<organism evidence="2 3">
    <name type="scientific">Glaciecola nitratireducens (strain JCM 12485 / KCTC 12276 / FR1064)</name>
    <dbReference type="NCBI Taxonomy" id="1085623"/>
    <lineage>
        <taxon>Bacteria</taxon>
        <taxon>Pseudomonadati</taxon>
        <taxon>Pseudomonadota</taxon>
        <taxon>Gammaproteobacteria</taxon>
        <taxon>Alteromonadales</taxon>
        <taxon>Alteromonadaceae</taxon>
        <taxon>Brumicola</taxon>
    </lineage>
</organism>
<dbReference type="InterPro" id="IPR001173">
    <property type="entry name" value="Glyco_trans_2-like"/>
</dbReference>
<dbReference type="Gene3D" id="3.90.550.10">
    <property type="entry name" value="Spore Coat Polysaccharide Biosynthesis Protein SpsA, Chain A"/>
    <property type="match status" value="1"/>
</dbReference>
<keyword evidence="3" id="KW-1185">Reference proteome</keyword>
<dbReference type="OrthoDB" id="9179784at2"/>
<proteinExistence type="predicted"/>
<dbReference type="SUPFAM" id="SSF53448">
    <property type="entry name" value="Nucleotide-diphospho-sugar transferases"/>
    <property type="match status" value="1"/>
</dbReference>
<dbReference type="Pfam" id="PF00535">
    <property type="entry name" value="Glycos_transf_2"/>
    <property type="match status" value="1"/>
</dbReference>
<gene>
    <name evidence="2" type="ordered locus">GNIT_3122</name>
</gene>
<dbReference type="eggNOG" id="COG1216">
    <property type="taxonomic scope" value="Bacteria"/>
</dbReference>
<sequence length="588" mass="66501">MLLRGALQRALGLFRLVLHKLPMGMRQRLRQQHSLMSLYSKALHTSRLFYGTLPEHKQQARYEKLILLQQQALEQQEQALQPDALIDCLVLNPSMQDLPMDTLKSLQDIPRVRHIYLVNANSGLNTADISQFNKTRILPLHTHTELDHALPLLLLRAGEVLHQHAVAAFLTSGKNSNGVDVVTCDSDTLHNELGRTQPQCYPQWDPDLQLSSGYMNTGICLFAEEHQRSIINFIAKETHAAAYALWLVTVYTNESDVATTHLPFSLLHRKTSYPMKWSDALNESGILIPAKLEITAGKISDTAVIRWPLASQPLVSIIIPTRNGKALVDTCIASILRLSEYRNFEILLVDNNSDEPESLAFFNTLAETEDKVRLLQYPYEFNYSAINNFAVAHAKGSVYAFVNNDIEVISTTWLGDMLMHVMRHDIGCVGAKLYYANRRVQHAGVVLGYGGGAGHAHKYFPHYHAGYLNRLIVTHHFSAVTAACLLIKKEDFVAVKGFNEQDLAVAFNDVDLCLKVQALGRRNLYCAEAELYHHESVSRGTENTPEKRSRFERELVYLQDTWPEYIAQDPGYNCNLTLRQENFALREV</sequence>
<dbReference type="KEGG" id="gni:GNIT_3122"/>
<dbReference type="PANTHER" id="PTHR43179:SF7">
    <property type="entry name" value="RHAMNOSYLTRANSFERASE WBBL"/>
    <property type="match status" value="1"/>
</dbReference>
<dbReference type="InterPro" id="IPR029044">
    <property type="entry name" value="Nucleotide-diphossugar_trans"/>
</dbReference>